<comment type="caution">
    <text evidence="11">The sequence shown here is derived from an EMBL/GenBank/DDBJ whole genome shotgun (WGS) entry which is preliminary data.</text>
</comment>
<dbReference type="PANTHER" id="PTHR10192:SF5">
    <property type="entry name" value="GEPHYRIN"/>
    <property type="match status" value="1"/>
</dbReference>
<organism evidence="11 12">
    <name type="scientific">Lederbergia ruris</name>
    <dbReference type="NCBI Taxonomy" id="217495"/>
    <lineage>
        <taxon>Bacteria</taxon>
        <taxon>Bacillati</taxon>
        <taxon>Bacillota</taxon>
        <taxon>Bacilli</taxon>
        <taxon>Bacillales</taxon>
        <taxon>Bacillaceae</taxon>
        <taxon>Lederbergia</taxon>
    </lineage>
</organism>
<dbReference type="InterPro" id="IPR005111">
    <property type="entry name" value="MoeA_C_domain_IV"/>
</dbReference>
<keyword evidence="9" id="KW-0460">Magnesium</keyword>
<dbReference type="InterPro" id="IPR036135">
    <property type="entry name" value="MoeA_linker/N_sf"/>
</dbReference>
<dbReference type="Pfam" id="PF00994">
    <property type="entry name" value="MoCF_biosynth"/>
    <property type="match status" value="1"/>
</dbReference>
<dbReference type="SUPFAM" id="SSF63882">
    <property type="entry name" value="MoeA N-terminal region -like"/>
    <property type="match status" value="1"/>
</dbReference>
<keyword evidence="9" id="KW-0479">Metal-binding</keyword>
<evidence type="ECO:0000256" key="8">
    <source>
        <dbReference type="ARBA" id="ARBA00047317"/>
    </source>
</evidence>
<dbReference type="PANTHER" id="PTHR10192">
    <property type="entry name" value="MOLYBDOPTERIN BIOSYNTHESIS PROTEIN"/>
    <property type="match status" value="1"/>
</dbReference>
<comment type="cofactor">
    <cofactor evidence="9">
        <name>Mg(2+)</name>
        <dbReference type="ChEBI" id="CHEBI:18420"/>
    </cofactor>
</comment>
<evidence type="ECO:0000259" key="10">
    <source>
        <dbReference type="SMART" id="SM00852"/>
    </source>
</evidence>
<dbReference type="SMART" id="SM00852">
    <property type="entry name" value="MoCF_biosynth"/>
    <property type="match status" value="1"/>
</dbReference>
<dbReference type="InterPro" id="IPR036425">
    <property type="entry name" value="MoaB/Mog-like_dom_sf"/>
</dbReference>
<evidence type="ECO:0000256" key="6">
    <source>
        <dbReference type="ARBA" id="ARBA00022505"/>
    </source>
</evidence>
<keyword evidence="9" id="KW-0808">Transferase</keyword>
<keyword evidence="7 9" id="KW-0501">Molybdenum cofactor biosynthesis</keyword>
<evidence type="ECO:0000256" key="2">
    <source>
        <dbReference type="ARBA" id="ARBA00005046"/>
    </source>
</evidence>
<dbReference type="SUPFAM" id="SSF53218">
    <property type="entry name" value="Molybdenum cofactor biosynthesis proteins"/>
    <property type="match status" value="1"/>
</dbReference>
<keyword evidence="6 9" id="KW-0500">Molybdenum</keyword>
<comment type="function">
    <text evidence="1 9">Catalyzes the insertion of molybdate into adenylated molybdopterin with the concomitant release of AMP.</text>
</comment>
<evidence type="ECO:0000256" key="5">
    <source>
        <dbReference type="ARBA" id="ARBA00021108"/>
    </source>
</evidence>
<dbReference type="InterPro" id="IPR038987">
    <property type="entry name" value="MoeA-like"/>
</dbReference>
<evidence type="ECO:0000256" key="4">
    <source>
        <dbReference type="ARBA" id="ARBA00013269"/>
    </source>
</evidence>
<dbReference type="NCBIfam" id="NF045515">
    <property type="entry name" value="Glp_gephyrin"/>
    <property type="match status" value="1"/>
</dbReference>
<protein>
    <recommendedName>
        <fullName evidence="5 9">Molybdopterin molybdenumtransferase</fullName>
        <ecNumber evidence="4 9">2.10.1.1</ecNumber>
    </recommendedName>
</protein>
<dbReference type="SUPFAM" id="SSF63867">
    <property type="entry name" value="MoeA C-terminal domain-like"/>
    <property type="match status" value="1"/>
</dbReference>
<evidence type="ECO:0000256" key="9">
    <source>
        <dbReference type="RuleBase" id="RU365090"/>
    </source>
</evidence>
<comment type="catalytic activity">
    <reaction evidence="8">
        <text>adenylyl-molybdopterin + molybdate = Mo-molybdopterin + AMP + H(+)</text>
        <dbReference type="Rhea" id="RHEA:35047"/>
        <dbReference type="ChEBI" id="CHEBI:15378"/>
        <dbReference type="ChEBI" id="CHEBI:36264"/>
        <dbReference type="ChEBI" id="CHEBI:62727"/>
        <dbReference type="ChEBI" id="CHEBI:71302"/>
        <dbReference type="ChEBI" id="CHEBI:456215"/>
        <dbReference type="EC" id="2.10.1.1"/>
    </reaction>
</comment>
<dbReference type="EMBL" id="BORB01000005">
    <property type="protein sequence ID" value="GIN56602.1"/>
    <property type="molecule type" value="Genomic_DNA"/>
</dbReference>
<dbReference type="RefSeq" id="WP_212965621.1">
    <property type="nucleotide sequence ID" value="NZ_BORB01000005.1"/>
</dbReference>
<name>A0ABQ4KFC4_9BACI</name>
<dbReference type="NCBIfam" id="TIGR00177">
    <property type="entry name" value="molyb_syn"/>
    <property type="match status" value="1"/>
</dbReference>
<dbReference type="Gene3D" id="3.40.980.10">
    <property type="entry name" value="MoaB/Mog-like domain"/>
    <property type="match status" value="1"/>
</dbReference>
<dbReference type="Pfam" id="PF03453">
    <property type="entry name" value="MoeA_N"/>
    <property type="match status" value="1"/>
</dbReference>
<dbReference type="InterPro" id="IPR001453">
    <property type="entry name" value="MoaB/Mog_dom"/>
</dbReference>
<evidence type="ECO:0000256" key="1">
    <source>
        <dbReference type="ARBA" id="ARBA00002901"/>
    </source>
</evidence>
<evidence type="ECO:0000256" key="3">
    <source>
        <dbReference type="ARBA" id="ARBA00010763"/>
    </source>
</evidence>
<comment type="similarity">
    <text evidence="3 9">Belongs to the MoeA family.</text>
</comment>
<dbReference type="InterPro" id="IPR036688">
    <property type="entry name" value="MoeA_C_domain_IV_sf"/>
</dbReference>
<dbReference type="Pfam" id="PF03454">
    <property type="entry name" value="MoeA_C"/>
    <property type="match status" value="1"/>
</dbReference>
<gene>
    <name evidence="11" type="ORF">J8TS2_09210</name>
</gene>
<dbReference type="Gene3D" id="3.90.105.10">
    <property type="entry name" value="Molybdopterin biosynthesis moea protein, domain 2"/>
    <property type="match status" value="1"/>
</dbReference>
<dbReference type="Gene3D" id="2.40.340.10">
    <property type="entry name" value="MoeA, C-terminal, domain IV"/>
    <property type="match status" value="1"/>
</dbReference>
<evidence type="ECO:0000256" key="7">
    <source>
        <dbReference type="ARBA" id="ARBA00023150"/>
    </source>
</evidence>
<evidence type="ECO:0000313" key="11">
    <source>
        <dbReference type="EMBL" id="GIN56602.1"/>
    </source>
</evidence>
<dbReference type="EC" id="2.10.1.1" evidence="4 9"/>
<sequence length="430" mass="47525">MVENRKPIWIKEATEMVMHFKKRGSFEKVSLDDCDGRFLAQPLKADHDVPPFNRSPYDGFALRASDTIGASRENPLTFEVVDEIGAGSVSHYELGSMESIRIMTGAQIPQNADCVIMLELVQEKKHSNGRQYIVLKRPLQKGDNISFQGEDAKLGTSLIKQGEKINPGVKALLATFGYPEVPCVKPPLVGIITTGSELLRPEEDLVPGKIRNSNGYMIEAQIVRAGGLYKRYGSVADQFKDLLSIVKKAMTECDIVITTGGVSVGDYDYMPKVYQSLGAELLFNKIAMRPGSVTSCAQKDGKLFFGLSGNPSACYIGFELYVRPYIRYWLYSSKPYLKKITGKLKSDFPKANPFSRFVRCKLSIENGHVYANPVGLDKSGVVTSLAWADCLAVLPGGTKGFAVEDSVEILMLEDQEGSEDPWIESRFSKL</sequence>
<dbReference type="InterPro" id="IPR005110">
    <property type="entry name" value="MoeA_linker/N"/>
</dbReference>
<reference evidence="11 12" key="1">
    <citation type="submission" date="2021-03" db="EMBL/GenBank/DDBJ databases">
        <title>Antimicrobial resistance genes in bacteria isolated from Japanese honey, and their potential for conferring macrolide and lincosamide resistance in the American foulbrood pathogen Paenibacillus larvae.</title>
        <authorList>
            <person name="Okamoto M."/>
            <person name="Kumagai M."/>
            <person name="Kanamori H."/>
            <person name="Takamatsu D."/>
        </authorList>
    </citation>
    <scope>NUCLEOTIDE SEQUENCE [LARGE SCALE GENOMIC DNA]</scope>
    <source>
        <strain evidence="11 12">J8TS2</strain>
    </source>
</reference>
<feature type="domain" description="MoaB/Mog" evidence="10">
    <location>
        <begin position="190"/>
        <end position="328"/>
    </location>
</feature>
<proteinExistence type="inferred from homology"/>
<dbReference type="Proteomes" id="UP000679950">
    <property type="component" value="Unassembled WGS sequence"/>
</dbReference>
<comment type="pathway">
    <text evidence="2 9">Cofactor biosynthesis; molybdopterin biosynthesis.</text>
</comment>
<dbReference type="CDD" id="cd00887">
    <property type="entry name" value="MoeA"/>
    <property type="match status" value="1"/>
</dbReference>
<keyword evidence="12" id="KW-1185">Reference proteome</keyword>
<dbReference type="Gene3D" id="2.170.190.11">
    <property type="entry name" value="Molybdopterin biosynthesis moea protein, domain 3"/>
    <property type="match status" value="1"/>
</dbReference>
<evidence type="ECO:0000313" key="12">
    <source>
        <dbReference type="Proteomes" id="UP000679950"/>
    </source>
</evidence>
<accession>A0ABQ4KFC4</accession>